<dbReference type="AlphaFoldDB" id="A0A2Z7AJ24"/>
<feature type="coiled-coil region" evidence="1">
    <location>
        <begin position="201"/>
        <end position="257"/>
    </location>
</feature>
<sequence>MREKSYNAPELIQEDLLCAFGFSRMGVELVGDLDERMGKAELVKAMQEEARASGEVGPPKKAARKRPAVSSAEEEAHREKRVKKRGASTSGTRPGESPKMTREPTPPTCASEETPDLPPIITIPEALYPTREGTRANRDRPVLKGAEDIEAVGHFAANLTSAMAWGGEVVRRLTRAHRTVKASHRKFDEAMGRHAEMVARLEELEALRAQDEVVAAAQRRELEAELAAEKEARAAEKRALGAELEIANARAERVKEDFLKSPEFDSLLAKKAWGYFKDGFWGCLAQFRSNGYSEEEHPASFLDLQQAVDNLGDDDDVEDEEEQEEGEVDGDAEANLPSSPKP</sequence>
<keyword evidence="4" id="KW-1185">Reference proteome</keyword>
<dbReference type="Proteomes" id="UP000250235">
    <property type="component" value="Unassembled WGS sequence"/>
</dbReference>
<evidence type="ECO:0000313" key="3">
    <source>
        <dbReference type="EMBL" id="KZV19099.1"/>
    </source>
</evidence>
<name>A0A2Z7AJ24_9LAMI</name>
<keyword evidence="1" id="KW-0175">Coiled coil</keyword>
<proteinExistence type="predicted"/>
<evidence type="ECO:0000256" key="2">
    <source>
        <dbReference type="SAM" id="MobiDB-lite"/>
    </source>
</evidence>
<gene>
    <name evidence="3" type="ORF">F511_43720</name>
</gene>
<protein>
    <submittedName>
        <fullName evidence="3">Uncharacterized protein</fullName>
    </submittedName>
</protein>
<feature type="region of interest" description="Disordered" evidence="2">
    <location>
        <begin position="47"/>
        <end position="119"/>
    </location>
</feature>
<feature type="region of interest" description="Disordered" evidence="2">
    <location>
        <begin position="307"/>
        <end position="342"/>
    </location>
</feature>
<accession>A0A2Z7AJ24</accession>
<organism evidence="3 4">
    <name type="scientific">Dorcoceras hygrometricum</name>
    <dbReference type="NCBI Taxonomy" id="472368"/>
    <lineage>
        <taxon>Eukaryota</taxon>
        <taxon>Viridiplantae</taxon>
        <taxon>Streptophyta</taxon>
        <taxon>Embryophyta</taxon>
        <taxon>Tracheophyta</taxon>
        <taxon>Spermatophyta</taxon>
        <taxon>Magnoliopsida</taxon>
        <taxon>eudicotyledons</taxon>
        <taxon>Gunneridae</taxon>
        <taxon>Pentapetalae</taxon>
        <taxon>asterids</taxon>
        <taxon>lamiids</taxon>
        <taxon>Lamiales</taxon>
        <taxon>Gesneriaceae</taxon>
        <taxon>Didymocarpoideae</taxon>
        <taxon>Trichosporeae</taxon>
        <taxon>Loxocarpinae</taxon>
        <taxon>Dorcoceras</taxon>
    </lineage>
</organism>
<evidence type="ECO:0000256" key="1">
    <source>
        <dbReference type="SAM" id="Coils"/>
    </source>
</evidence>
<dbReference type="EMBL" id="KV016883">
    <property type="protein sequence ID" value="KZV19099.1"/>
    <property type="molecule type" value="Genomic_DNA"/>
</dbReference>
<evidence type="ECO:0000313" key="4">
    <source>
        <dbReference type="Proteomes" id="UP000250235"/>
    </source>
</evidence>
<feature type="compositionally biased region" description="Acidic residues" evidence="2">
    <location>
        <begin position="311"/>
        <end position="332"/>
    </location>
</feature>
<reference evidence="3 4" key="1">
    <citation type="journal article" date="2015" name="Proc. Natl. Acad. Sci. U.S.A.">
        <title>The resurrection genome of Boea hygrometrica: A blueprint for survival of dehydration.</title>
        <authorList>
            <person name="Xiao L."/>
            <person name="Yang G."/>
            <person name="Zhang L."/>
            <person name="Yang X."/>
            <person name="Zhao S."/>
            <person name="Ji Z."/>
            <person name="Zhou Q."/>
            <person name="Hu M."/>
            <person name="Wang Y."/>
            <person name="Chen M."/>
            <person name="Xu Y."/>
            <person name="Jin H."/>
            <person name="Xiao X."/>
            <person name="Hu G."/>
            <person name="Bao F."/>
            <person name="Hu Y."/>
            <person name="Wan P."/>
            <person name="Li L."/>
            <person name="Deng X."/>
            <person name="Kuang T."/>
            <person name="Xiang C."/>
            <person name="Zhu J.K."/>
            <person name="Oliver M.J."/>
            <person name="He Y."/>
        </authorList>
    </citation>
    <scope>NUCLEOTIDE SEQUENCE [LARGE SCALE GENOMIC DNA]</scope>
    <source>
        <strain evidence="4">cv. XS01</strain>
    </source>
</reference>